<dbReference type="Pfam" id="PF21241">
    <property type="entry name" value="UvsW_N"/>
    <property type="match status" value="1"/>
</dbReference>
<dbReference type="Pfam" id="PF04851">
    <property type="entry name" value="ResIII"/>
    <property type="match status" value="1"/>
</dbReference>
<dbReference type="Pfam" id="PF00271">
    <property type="entry name" value="Helicase_C"/>
    <property type="match status" value="1"/>
</dbReference>
<dbReference type="PANTHER" id="PTHR47396">
    <property type="entry name" value="TYPE I RESTRICTION ENZYME ECOKI R PROTEIN"/>
    <property type="match status" value="1"/>
</dbReference>
<dbReference type="CDD" id="cd17926">
    <property type="entry name" value="DEXHc_RE"/>
    <property type="match status" value="1"/>
</dbReference>
<evidence type="ECO:0000313" key="4">
    <source>
        <dbReference type="EMBL" id="AOV60489.1"/>
    </source>
</evidence>
<dbReference type="InterPro" id="IPR001650">
    <property type="entry name" value="Helicase_C-like"/>
</dbReference>
<dbReference type="SMART" id="SM00490">
    <property type="entry name" value="HELICc"/>
    <property type="match status" value="1"/>
</dbReference>
<dbReference type="InterPro" id="IPR050742">
    <property type="entry name" value="Helicase_Restrict-Modif_Enz"/>
</dbReference>
<dbReference type="PROSITE" id="PS51194">
    <property type="entry name" value="HELICASE_CTER"/>
    <property type="match status" value="1"/>
</dbReference>
<evidence type="ECO:0000259" key="1">
    <source>
        <dbReference type="PROSITE" id="PS51192"/>
    </source>
</evidence>
<dbReference type="PROSITE" id="PS51192">
    <property type="entry name" value="HELICASE_ATP_BIND_1"/>
    <property type="match status" value="1"/>
</dbReference>
<dbReference type="EMBL" id="KU686206">
    <property type="protein sequence ID" value="AOV60719.1"/>
    <property type="molecule type" value="Genomic_DNA"/>
</dbReference>
<name>A0A1D8KPD0_9CAUD</name>
<keyword evidence="6" id="KW-1185">Reference proteome</keyword>
<proteinExistence type="predicted"/>
<dbReference type="Gene3D" id="3.30.780.20">
    <property type="match status" value="1"/>
</dbReference>
<dbReference type="SUPFAM" id="SSF52540">
    <property type="entry name" value="P-loop containing nucleoside triphosphate hydrolases"/>
    <property type="match status" value="2"/>
</dbReference>
<dbReference type="GeneID" id="30307700"/>
<evidence type="ECO:0000313" key="7">
    <source>
        <dbReference type="Proteomes" id="UP000240393"/>
    </source>
</evidence>
<dbReference type="Proteomes" id="UP000202784">
    <property type="component" value="Segment"/>
</dbReference>
<dbReference type="GO" id="GO:0016787">
    <property type="term" value="F:hydrolase activity"/>
    <property type="evidence" value="ECO:0007669"/>
    <property type="project" value="InterPro"/>
</dbReference>
<keyword evidence="4" id="KW-0378">Hydrolase</keyword>
<dbReference type="InterPro" id="IPR049409">
    <property type="entry name" value="UvsW_N"/>
</dbReference>
<dbReference type="GO" id="GO:0004386">
    <property type="term" value="F:helicase activity"/>
    <property type="evidence" value="ECO:0007669"/>
    <property type="project" value="UniProtKB-KW"/>
</dbReference>
<organism evidence="4 8">
    <name type="scientific">Synechococcus phage S-CAM9</name>
    <dbReference type="NCBI Taxonomy" id="1883369"/>
    <lineage>
        <taxon>Viruses</taxon>
        <taxon>Duplodnaviria</taxon>
        <taxon>Heunggongvirae</taxon>
        <taxon>Uroviricota</taxon>
        <taxon>Caudoviricetes</taxon>
        <taxon>Pantevenvirales</taxon>
        <taxon>Kyanoviridae</taxon>
        <taxon>Kanaloavirus</taxon>
        <taxon>Kanaloavirus scam9</taxon>
    </lineage>
</organism>
<evidence type="ECO:0000313" key="8">
    <source>
        <dbReference type="Proteomes" id="UP000241903"/>
    </source>
</evidence>
<reference evidence="6 7" key="1">
    <citation type="journal article" date="2016" name="Virology">
        <title>The genomic content and context of auxiliary metabolic genes in marine cyanomyoviruses.</title>
        <authorList>
            <person name="Crummett L.T."/>
            <person name="Puxty R.J."/>
            <person name="Weihe C."/>
            <person name="Marston M.F."/>
            <person name="Martiny J.B."/>
        </authorList>
    </citation>
    <scope>NUCLEOTIDE SEQUENCE [LARGE SCALE GENOMIC DNA]</scope>
    <source>
        <strain evidence="3">0808SB05</strain>
        <strain evidence="4">0908SB82</strain>
        <strain evidence="5">1109NB16</strain>
    </source>
</reference>
<dbReference type="OrthoDB" id="2008at10239"/>
<dbReference type="InterPro" id="IPR006935">
    <property type="entry name" value="Helicase/UvrB_N"/>
</dbReference>
<feature type="domain" description="Helicase C-terminal" evidence="2">
    <location>
        <begin position="328"/>
        <end position="489"/>
    </location>
</feature>
<dbReference type="GO" id="GO:0005524">
    <property type="term" value="F:ATP binding"/>
    <property type="evidence" value="ECO:0007669"/>
    <property type="project" value="InterPro"/>
</dbReference>
<evidence type="ECO:0000313" key="5">
    <source>
        <dbReference type="EMBL" id="AOV60719.1"/>
    </source>
</evidence>
<accession>A0A1D8KPD0</accession>
<dbReference type="Gene3D" id="3.40.50.300">
    <property type="entry name" value="P-loop containing nucleotide triphosphate hydrolases"/>
    <property type="match status" value="2"/>
</dbReference>
<dbReference type="InterPro" id="IPR027417">
    <property type="entry name" value="P-loop_NTPase"/>
</dbReference>
<keyword evidence="4" id="KW-0547">Nucleotide-binding</keyword>
<dbReference type="GO" id="GO:0003677">
    <property type="term" value="F:DNA binding"/>
    <property type="evidence" value="ECO:0007669"/>
    <property type="project" value="InterPro"/>
</dbReference>
<evidence type="ECO:0000259" key="2">
    <source>
        <dbReference type="PROSITE" id="PS51194"/>
    </source>
</evidence>
<keyword evidence="4" id="KW-0347">Helicase</keyword>
<dbReference type="EMBL" id="KU686205">
    <property type="protein sequence ID" value="AOV60489.1"/>
    <property type="molecule type" value="Genomic_DNA"/>
</dbReference>
<feature type="domain" description="Helicase ATP-binding" evidence="1">
    <location>
        <begin position="125"/>
        <end position="278"/>
    </location>
</feature>
<evidence type="ECO:0000313" key="3">
    <source>
        <dbReference type="EMBL" id="AOV60263.1"/>
    </source>
</evidence>
<dbReference type="KEGG" id="vg:30307700"/>
<dbReference type="CDD" id="cd18785">
    <property type="entry name" value="SF2_C"/>
    <property type="match status" value="1"/>
</dbReference>
<dbReference type="InterPro" id="IPR049430">
    <property type="entry name" value="UvsW_N_sf"/>
</dbReference>
<dbReference type="Proteomes" id="UP000241903">
    <property type="component" value="Segment"/>
</dbReference>
<evidence type="ECO:0000313" key="6">
    <source>
        <dbReference type="Proteomes" id="UP000202784"/>
    </source>
</evidence>
<dbReference type="InterPro" id="IPR014001">
    <property type="entry name" value="Helicase_ATP-bd"/>
</dbReference>
<dbReference type="EMBL" id="KU686204">
    <property type="protein sequence ID" value="AOV60263.1"/>
    <property type="molecule type" value="Genomic_DNA"/>
</dbReference>
<dbReference type="PANTHER" id="PTHR47396:SF1">
    <property type="entry name" value="ATP-DEPENDENT HELICASE IRC3-RELATED"/>
    <property type="match status" value="1"/>
</dbReference>
<dbReference type="SMART" id="SM00487">
    <property type="entry name" value="DEXDc"/>
    <property type="match status" value="1"/>
</dbReference>
<dbReference type="RefSeq" id="YP_009322551.1">
    <property type="nucleotide sequence ID" value="NC_031922.1"/>
</dbReference>
<dbReference type="Proteomes" id="UP000240393">
    <property type="component" value="Segment"/>
</dbReference>
<keyword evidence="4" id="KW-0067">ATP-binding</keyword>
<gene>
    <name evidence="5" type="ORF">N161109_116</name>
    <name evidence="3" type="ORF">S050808_116</name>
    <name evidence="4" type="ORF">S820908_114</name>
</gene>
<sequence length="489" mass="56817">MDTTVKISKKNEVFLKIQAEPHVFYELSDAFTFDVPGAKFMPQYRSKYWDGKIRLFNTSSGEIYVGLLDKVVKFMNEHGYDYEFENSKFYGTPYEENEMVSLEGVSDYMKSISRYEPRPYQVQGVYDALRQNRRLLISPTASGKSLMIYSVVRYMVEKGQDVLLVVPTTSLVEQMFKDFEDYGWDAEKYCHKIYSGKEKQDSRPVTITTWQSVYKLDRKFFARYGCVIGDEAHQFKSKSLVSIMTKLADAKYRFGFTGTLDGTQTHKWVLEGLFGPAYKIIRTEELMQKGHLSKLDINILLLKHSPQKFECFEDEVQFIIQNEQRNNFIKNLTIDLKGNTLILYSRVESHGAVLYDMINNSVSGRKVFFVHGGVDAEEREQIREITERENNAIIVASYGTFSTGINIKNLHNVVFASPSKSRIRNLQSIGRVLRKGNNKTKAVLYDIADDTTYNSRKNYTLNHLIERVKIYNEENFNYEIIPVKMRKKE</sequence>
<protein>
    <submittedName>
        <fullName evidence="4">DNA helicase</fullName>
    </submittedName>
</protein>